<evidence type="ECO:0000256" key="4">
    <source>
        <dbReference type="ARBA" id="ARBA00050878"/>
    </source>
</evidence>
<dbReference type="InterPro" id="IPR036812">
    <property type="entry name" value="NAD(P)_OxRdtase_dom_sf"/>
</dbReference>
<dbReference type="PRINTS" id="PR00069">
    <property type="entry name" value="ALDKETRDTASE"/>
</dbReference>
<evidence type="ECO:0000256" key="3">
    <source>
        <dbReference type="ARBA" id="ARBA00023002"/>
    </source>
</evidence>
<accession>A0A9P6WJF5</accession>
<dbReference type="InterPro" id="IPR023210">
    <property type="entry name" value="NADP_OxRdtase_dom"/>
</dbReference>
<evidence type="ECO:0000256" key="8">
    <source>
        <dbReference type="ARBA" id="ARBA00081322"/>
    </source>
</evidence>
<dbReference type="AlphaFoldDB" id="A0A9P6WJF5"/>
<feature type="binding site" evidence="10">
    <location>
        <position position="106"/>
    </location>
    <ligand>
        <name>substrate</name>
    </ligand>
</feature>
<dbReference type="Gene3D" id="3.20.20.100">
    <property type="entry name" value="NADP-dependent oxidoreductase domain"/>
    <property type="match status" value="1"/>
</dbReference>
<evidence type="ECO:0000256" key="7">
    <source>
        <dbReference type="ARBA" id="ARBA00079693"/>
    </source>
</evidence>
<organism evidence="13 14">
    <name type="scientific">Pichia californica</name>
    <dbReference type="NCBI Taxonomy" id="460514"/>
    <lineage>
        <taxon>Eukaryota</taxon>
        <taxon>Fungi</taxon>
        <taxon>Dikarya</taxon>
        <taxon>Ascomycota</taxon>
        <taxon>Saccharomycotina</taxon>
        <taxon>Pichiomycetes</taxon>
        <taxon>Pichiales</taxon>
        <taxon>Pichiaceae</taxon>
        <taxon>Pichia</taxon>
    </lineage>
</organism>
<dbReference type="EC" id="1.1.1.358" evidence="6"/>
<proteinExistence type="inferred from homology"/>
<feature type="site" description="Lowers pKa of active site Tyr" evidence="11">
    <location>
        <position position="75"/>
    </location>
</feature>
<keyword evidence="14" id="KW-1185">Reference proteome</keyword>
<comment type="catalytic activity">
    <reaction evidence="5">
        <text>isatin + NADPH + H(+) = 3-hydroxyindolin-2-one + NADP(+)</text>
        <dbReference type="Rhea" id="RHEA:68608"/>
        <dbReference type="ChEBI" id="CHEBI:15378"/>
        <dbReference type="ChEBI" id="CHEBI:27539"/>
        <dbReference type="ChEBI" id="CHEBI:28536"/>
        <dbReference type="ChEBI" id="CHEBI:57783"/>
        <dbReference type="ChEBI" id="CHEBI:58349"/>
    </reaction>
</comment>
<dbReference type="Pfam" id="PF00248">
    <property type="entry name" value="Aldo_ket_red"/>
    <property type="match status" value="1"/>
</dbReference>
<dbReference type="PANTHER" id="PTHR43827">
    <property type="entry name" value="2,5-DIKETO-D-GLUCONIC ACID REDUCTASE"/>
    <property type="match status" value="1"/>
</dbReference>
<comment type="catalytic activity">
    <reaction evidence="4">
        <text>(R)-pantolactone + NADP(+) = 2-dehydropantolactone + NADPH + H(+)</text>
        <dbReference type="Rhea" id="RHEA:18981"/>
        <dbReference type="ChEBI" id="CHEBI:15378"/>
        <dbReference type="ChEBI" id="CHEBI:16719"/>
        <dbReference type="ChEBI" id="CHEBI:18395"/>
        <dbReference type="ChEBI" id="CHEBI:57783"/>
        <dbReference type="ChEBI" id="CHEBI:58349"/>
        <dbReference type="EC" id="1.1.1.358"/>
    </reaction>
</comment>
<reference evidence="13" key="1">
    <citation type="submission" date="2020-11" db="EMBL/GenBank/DDBJ databases">
        <title>Kefir isolates.</title>
        <authorList>
            <person name="Marcisauskas S."/>
            <person name="Kim Y."/>
            <person name="Blasche S."/>
        </authorList>
    </citation>
    <scope>NUCLEOTIDE SEQUENCE</scope>
    <source>
        <strain evidence="13">Olga-1</strain>
    </source>
</reference>
<dbReference type="InterPro" id="IPR020471">
    <property type="entry name" value="AKR"/>
</dbReference>
<dbReference type="PIRSF" id="PIRSF000097">
    <property type="entry name" value="AKR"/>
    <property type="match status" value="1"/>
</dbReference>
<evidence type="ECO:0000256" key="9">
    <source>
        <dbReference type="PIRSR" id="PIRSR000097-1"/>
    </source>
</evidence>
<evidence type="ECO:0000313" key="14">
    <source>
        <dbReference type="Proteomes" id="UP000697127"/>
    </source>
</evidence>
<feature type="active site" description="Proton donor" evidence="9">
    <location>
        <position position="50"/>
    </location>
</feature>
<dbReference type="EMBL" id="PUHW01000187">
    <property type="protein sequence ID" value="KAG0688061.1"/>
    <property type="molecule type" value="Genomic_DNA"/>
</dbReference>
<dbReference type="GO" id="GO:0047011">
    <property type="term" value="F:2-dehydropantolactone reductase (A-specific) activity"/>
    <property type="evidence" value="ECO:0007669"/>
    <property type="project" value="UniProtKB-ARBA"/>
</dbReference>
<evidence type="ECO:0000259" key="12">
    <source>
        <dbReference type="Pfam" id="PF00248"/>
    </source>
</evidence>
<evidence type="ECO:0000256" key="6">
    <source>
        <dbReference type="ARBA" id="ARBA00066965"/>
    </source>
</evidence>
<evidence type="ECO:0000256" key="2">
    <source>
        <dbReference type="ARBA" id="ARBA00022857"/>
    </source>
</evidence>
<dbReference type="FunFam" id="3.20.20.100:FF:000002">
    <property type="entry name" value="2,5-diketo-D-gluconic acid reductase A"/>
    <property type="match status" value="1"/>
</dbReference>
<evidence type="ECO:0000256" key="11">
    <source>
        <dbReference type="PIRSR" id="PIRSR000097-3"/>
    </source>
</evidence>
<feature type="domain" description="NADP-dependent oxidoreductase" evidence="12">
    <location>
        <begin position="17"/>
        <end position="280"/>
    </location>
</feature>
<keyword evidence="2" id="KW-0521">NADP</keyword>
<evidence type="ECO:0000256" key="5">
    <source>
        <dbReference type="ARBA" id="ARBA00051098"/>
    </source>
</evidence>
<keyword evidence="3" id="KW-0560">Oxidoreductase</keyword>
<dbReference type="PANTHER" id="PTHR43827:SF3">
    <property type="entry name" value="NADP-DEPENDENT OXIDOREDUCTASE DOMAIN-CONTAINING PROTEIN"/>
    <property type="match status" value="1"/>
</dbReference>
<comment type="similarity">
    <text evidence="1">Belongs to the aldo/keto reductase family.</text>
</comment>
<protein>
    <recommendedName>
        <fullName evidence="7">2-dehydropantolactone reductase</fullName>
        <ecNumber evidence="6">1.1.1.358</ecNumber>
    </recommendedName>
    <alternativeName>
        <fullName evidence="7">2-dehydropantolactone reductase</fullName>
    </alternativeName>
    <alternativeName>
        <fullName evidence="8">Ketopantoyl-lactone reductase</fullName>
    </alternativeName>
</protein>
<evidence type="ECO:0000256" key="10">
    <source>
        <dbReference type="PIRSR" id="PIRSR000097-2"/>
    </source>
</evidence>
<name>A0A9P6WJF5_9ASCO</name>
<dbReference type="Proteomes" id="UP000697127">
    <property type="component" value="Unassembled WGS sequence"/>
</dbReference>
<dbReference type="SUPFAM" id="SSF51430">
    <property type="entry name" value="NAD(P)-linked oxidoreductase"/>
    <property type="match status" value="1"/>
</dbReference>
<dbReference type="OrthoDB" id="416253at2759"/>
<dbReference type="GO" id="GO:0042180">
    <property type="term" value="P:ketone metabolic process"/>
    <property type="evidence" value="ECO:0007669"/>
    <property type="project" value="UniProtKB-ARBA"/>
</dbReference>
<evidence type="ECO:0000256" key="1">
    <source>
        <dbReference type="ARBA" id="ARBA00007905"/>
    </source>
</evidence>
<comment type="caution">
    <text evidence="13">The sequence shown here is derived from an EMBL/GenBank/DDBJ whole genome shotgun (WGS) entry which is preliminary data.</text>
</comment>
<sequence>MVTESFPLKSGGSIPSVGLGTWQLDDEKGHDAIVYALQNGYKMIDAAYAYFNQENVAKALKDSGIPRKDIFLVDKLANTWHTAAEECLKITLRNLNVEYLDLWLMHWPSPLNHNGNDKKTPKLPDGSIDFEINWNYVDTWKSMINVQKKYPQKVKRIGVANFGIKELEKLISETGIVPEVNQVELHPALNQQKLYLYCKEKGIQLVAYSPLGSIGSPLLKNEELDSIAKSKGITLAQLILSWGVANGWPVIPRSQSPERILQNINLVDLTPDEVSLISNIGKKNSGRYVCSSWHVFSEDD</sequence>
<gene>
    <name evidence="13" type="ORF">C6P40_001459</name>
</gene>
<evidence type="ECO:0000313" key="13">
    <source>
        <dbReference type="EMBL" id="KAG0688061.1"/>
    </source>
</evidence>